<dbReference type="EMBL" id="JARK01000048">
    <property type="protein sequence ID" value="EYC44842.1"/>
    <property type="molecule type" value="Genomic_DNA"/>
</dbReference>
<dbReference type="Proteomes" id="UP000024635">
    <property type="component" value="Unassembled WGS sequence"/>
</dbReference>
<gene>
    <name evidence="1" type="primary">Acey_s0448.g1648</name>
    <name evidence="1" type="ORF">Y032_0448g1648</name>
</gene>
<protein>
    <submittedName>
        <fullName evidence="1">Uncharacterized protein</fullName>
    </submittedName>
</protein>
<dbReference type="AlphaFoldDB" id="A0A016WZZ2"/>
<comment type="caution">
    <text evidence="1">The sequence shown here is derived from an EMBL/GenBank/DDBJ whole genome shotgun (WGS) entry which is preliminary data.</text>
</comment>
<accession>A0A016WZZ2</accession>
<sequence length="95" mass="10821">MLTMPKRRKCTCIKQTAAVKERTALEPTLWDETVALHHKKGIVSRRSSIKRAVLTHESSETMADMNHIPDALKFFITGRCSSIVWIQHSMSTILN</sequence>
<keyword evidence="2" id="KW-1185">Reference proteome</keyword>
<evidence type="ECO:0000313" key="1">
    <source>
        <dbReference type="EMBL" id="EYC44842.1"/>
    </source>
</evidence>
<name>A0A016WZZ2_9BILA</name>
<evidence type="ECO:0000313" key="2">
    <source>
        <dbReference type="Proteomes" id="UP000024635"/>
    </source>
</evidence>
<reference evidence="2" key="1">
    <citation type="journal article" date="2015" name="Nat. Genet.">
        <title>The genome and transcriptome of the zoonotic hookworm Ancylostoma ceylanicum identify infection-specific gene families.</title>
        <authorList>
            <person name="Schwarz E.M."/>
            <person name="Hu Y."/>
            <person name="Antoshechkin I."/>
            <person name="Miller M.M."/>
            <person name="Sternberg P.W."/>
            <person name="Aroian R.V."/>
        </authorList>
    </citation>
    <scope>NUCLEOTIDE SEQUENCE</scope>
    <source>
        <strain evidence="2">HY135</strain>
    </source>
</reference>
<organism evidence="1 2">
    <name type="scientific">Ancylostoma ceylanicum</name>
    <dbReference type="NCBI Taxonomy" id="53326"/>
    <lineage>
        <taxon>Eukaryota</taxon>
        <taxon>Metazoa</taxon>
        <taxon>Ecdysozoa</taxon>
        <taxon>Nematoda</taxon>
        <taxon>Chromadorea</taxon>
        <taxon>Rhabditida</taxon>
        <taxon>Rhabditina</taxon>
        <taxon>Rhabditomorpha</taxon>
        <taxon>Strongyloidea</taxon>
        <taxon>Ancylostomatidae</taxon>
        <taxon>Ancylostomatinae</taxon>
        <taxon>Ancylostoma</taxon>
    </lineage>
</organism>
<proteinExistence type="predicted"/>